<dbReference type="InterPro" id="IPR021622">
    <property type="entry name" value="Afadin/alpha-actinin-bd"/>
</dbReference>
<evidence type="ECO:0000256" key="1">
    <source>
        <dbReference type="ARBA" id="ARBA00004282"/>
    </source>
</evidence>
<dbReference type="GO" id="GO:0035735">
    <property type="term" value="P:intraciliary transport involved in cilium assembly"/>
    <property type="evidence" value="ECO:0007669"/>
    <property type="project" value="TreeGrafter"/>
</dbReference>
<feature type="compositionally biased region" description="Basic residues" evidence="10">
    <location>
        <begin position="486"/>
        <end position="496"/>
    </location>
</feature>
<feature type="compositionally biased region" description="Basic and acidic residues" evidence="10">
    <location>
        <begin position="743"/>
        <end position="755"/>
    </location>
</feature>
<evidence type="ECO:0000256" key="5">
    <source>
        <dbReference type="ARBA" id="ARBA00022889"/>
    </source>
</evidence>
<feature type="chain" id="PRO_5002316903" description="Afadin and alpha-actinin-binding-domain-containing protein" evidence="11">
    <location>
        <begin position="25"/>
        <end position="801"/>
    </location>
</feature>
<keyword evidence="6" id="KW-0965">Cell junction</keyword>
<dbReference type="PANTHER" id="PTHR46507:SF6">
    <property type="match status" value="1"/>
</dbReference>
<dbReference type="EMBL" id="KN880668">
    <property type="protein sequence ID" value="KIY63851.1"/>
    <property type="molecule type" value="Genomic_DNA"/>
</dbReference>
<keyword evidence="5" id="KW-0130">Cell adhesion</keyword>
<reference evidence="12 13" key="1">
    <citation type="journal article" date="2015" name="Fungal Genet. Biol.">
        <title>Evolution of novel wood decay mechanisms in Agaricales revealed by the genome sequences of Fistulina hepatica and Cylindrobasidium torrendii.</title>
        <authorList>
            <person name="Floudas D."/>
            <person name="Held B.W."/>
            <person name="Riley R."/>
            <person name="Nagy L.G."/>
            <person name="Koehler G."/>
            <person name="Ransdell A.S."/>
            <person name="Younus H."/>
            <person name="Chow J."/>
            <person name="Chiniquy J."/>
            <person name="Lipzen A."/>
            <person name="Tritt A."/>
            <person name="Sun H."/>
            <person name="Haridas S."/>
            <person name="LaButti K."/>
            <person name="Ohm R.A."/>
            <person name="Kues U."/>
            <person name="Blanchette R.A."/>
            <person name="Grigoriev I.V."/>
            <person name="Minto R.E."/>
            <person name="Hibbett D.S."/>
        </authorList>
    </citation>
    <scope>NUCLEOTIDE SEQUENCE [LARGE SCALE GENOMIC DNA]</scope>
    <source>
        <strain evidence="12 13">FP15055 ss-10</strain>
    </source>
</reference>
<protein>
    <recommendedName>
        <fullName evidence="14">Afadin and alpha-actinin-binding-domain-containing protein</fullName>
    </recommendedName>
</protein>
<feature type="compositionally biased region" description="Pro residues" evidence="10">
    <location>
        <begin position="545"/>
        <end position="578"/>
    </location>
</feature>
<dbReference type="GO" id="GO:0036064">
    <property type="term" value="C:ciliary basal body"/>
    <property type="evidence" value="ECO:0007669"/>
    <property type="project" value="TreeGrafter"/>
</dbReference>
<evidence type="ECO:0000256" key="7">
    <source>
        <dbReference type="ARBA" id="ARBA00023054"/>
    </source>
</evidence>
<dbReference type="InterPro" id="IPR052300">
    <property type="entry name" value="Adhesion_Centrosome_assoc"/>
</dbReference>
<feature type="region of interest" description="Disordered" evidence="10">
    <location>
        <begin position="461"/>
        <end position="594"/>
    </location>
</feature>
<evidence type="ECO:0000256" key="9">
    <source>
        <dbReference type="SAM" id="Coils"/>
    </source>
</evidence>
<feature type="signal peptide" evidence="11">
    <location>
        <begin position="1"/>
        <end position="24"/>
    </location>
</feature>
<feature type="coiled-coil region" evidence="9">
    <location>
        <begin position="403"/>
        <end position="455"/>
    </location>
</feature>
<evidence type="ECO:0008006" key="14">
    <source>
        <dbReference type="Google" id="ProtNLM"/>
    </source>
</evidence>
<accession>A0A0D7B2V0</accession>
<keyword evidence="4" id="KW-0963">Cytoplasm</keyword>
<evidence type="ECO:0000256" key="6">
    <source>
        <dbReference type="ARBA" id="ARBA00022949"/>
    </source>
</evidence>
<name>A0A0D7B2V0_9AGAR</name>
<gene>
    <name evidence="12" type="ORF">CYLTODRAFT_446356</name>
</gene>
<evidence type="ECO:0000256" key="4">
    <source>
        <dbReference type="ARBA" id="ARBA00022490"/>
    </source>
</evidence>
<keyword evidence="7 9" id="KW-0175">Coiled coil</keyword>
<feature type="region of interest" description="Disordered" evidence="10">
    <location>
        <begin position="612"/>
        <end position="801"/>
    </location>
</feature>
<feature type="compositionally biased region" description="Acidic residues" evidence="10">
    <location>
        <begin position="655"/>
        <end position="664"/>
    </location>
</feature>
<organism evidence="12 13">
    <name type="scientific">Cylindrobasidium torrendii FP15055 ss-10</name>
    <dbReference type="NCBI Taxonomy" id="1314674"/>
    <lineage>
        <taxon>Eukaryota</taxon>
        <taxon>Fungi</taxon>
        <taxon>Dikarya</taxon>
        <taxon>Basidiomycota</taxon>
        <taxon>Agaricomycotina</taxon>
        <taxon>Agaricomycetes</taxon>
        <taxon>Agaricomycetidae</taxon>
        <taxon>Agaricales</taxon>
        <taxon>Marasmiineae</taxon>
        <taxon>Physalacriaceae</taxon>
        <taxon>Cylindrobasidium</taxon>
    </lineage>
</organism>
<comment type="similarity">
    <text evidence="3">Belongs to the ADIP family.</text>
</comment>
<sequence>MLWDGPISAPFALTTIFLLDSTMATPARKAVQWDQTSPGFSDLSSNASSEYTSASSLQYINAQLVAHGFVAAPGLSLEGVSNSEQDKTVKCLLDLLGQRMKDMNRTEELTGEVRTMLYDTERLRSMHASASRDAANFEREVNTQKSRLQAVVKNLQTSEQANKHVNTELARTRGLLQAVRTTHQTELKKRDKDIEKMTDKWLKLADSQAKLVAAGSGFKSSSRLRATDHAWTPDLSEAAIQEAETARAQLLTEYNALKHVILSAVNELQHVLHETKDPEAEPPIPFSMASLFPFTSPENAADNLASVLLDLRDSMQDLTAVAPEPANTFTEEERNKMQVVIDSLEAELEAAKAEVSHANASISDANKSTDAQAILTRFASDPRLLAKRDQAEVSVELMTVPQHDELHERLTAMRTQLEEERAKFTEATLELGRERAIIQDERKRLQEEKRAWQVQQMLSELPPTPPSVSVSPPAVVSKPIPLAPKSPRKAAPRSPKKTAGSPRRTSSGSRKATRVRRQSSLVASPLKSRVEPAYETEVVTKAHSGPPPMPPPLDSLPSFELPPPTPQPALRLPPPSPSALPTIEPQTPSSLLRPFPMAKPFAQRMVHAYSPARPSPLSRILSLGNSPSFGDETDSSAGHLDSPPLSGFGVLGALQEEEEEEDEGAIFMDSKPKQRQMTLEEELGIPESPPERVPSPLLEKPSNASRKGVVDKGKGRAPPPKGRPVTVTTKVKPSAAKSGAVMRGKETEKEKENSAGKKSASATMPKARVSIVPKPVMGKSSTSGPRRVPIASVAGRSRGGD</sequence>
<feature type="compositionally biased region" description="Low complexity" evidence="10">
    <location>
        <begin position="467"/>
        <end position="480"/>
    </location>
</feature>
<evidence type="ECO:0000313" key="12">
    <source>
        <dbReference type="EMBL" id="KIY63851.1"/>
    </source>
</evidence>
<proteinExistence type="inferred from homology"/>
<evidence type="ECO:0000313" key="13">
    <source>
        <dbReference type="Proteomes" id="UP000054007"/>
    </source>
</evidence>
<keyword evidence="8" id="KW-0206">Cytoskeleton</keyword>
<keyword evidence="11" id="KW-0732">Signal</keyword>
<dbReference type="STRING" id="1314674.A0A0D7B2V0"/>
<evidence type="ECO:0000256" key="11">
    <source>
        <dbReference type="SAM" id="SignalP"/>
    </source>
</evidence>
<evidence type="ECO:0000256" key="10">
    <source>
        <dbReference type="SAM" id="MobiDB-lite"/>
    </source>
</evidence>
<dbReference type="PANTHER" id="PTHR46507">
    <property type="entry name" value="AFADIN- AND ALPHA-ACTININ-BINDING PROTEIN"/>
    <property type="match status" value="1"/>
</dbReference>
<dbReference type="OrthoDB" id="312015at2759"/>
<evidence type="ECO:0000256" key="2">
    <source>
        <dbReference type="ARBA" id="ARBA00004300"/>
    </source>
</evidence>
<dbReference type="GO" id="GO:0007155">
    <property type="term" value="P:cell adhesion"/>
    <property type="evidence" value="ECO:0007669"/>
    <property type="project" value="UniProtKB-KW"/>
</dbReference>
<dbReference type="Pfam" id="PF11559">
    <property type="entry name" value="ADIP"/>
    <property type="match status" value="1"/>
</dbReference>
<evidence type="ECO:0000256" key="8">
    <source>
        <dbReference type="ARBA" id="ARBA00023212"/>
    </source>
</evidence>
<keyword evidence="13" id="KW-1185">Reference proteome</keyword>
<evidence type="ECO:0000256" key="3">
    <source>
        <dbReference type="ARBA" id="ARBA00009291"/>
    </source>
</evidence>
<feature type="coiled-coil region" evidence="9">
    <location>
        <begin position="327"/>
        <end position="368"/>
    </location>
</feature>
<dbReference type="AlphaFoldDB" id="A0A0D7B2V0"/>
<comment type="subcellular location">
    <subcellularLocation>
        <location evidence="1">Cell junction</location>
    </subcellularLocation>
    <subcellularLocation>
        <location evidence="2">Cytoplasm</location>
        <location evidence="2">Cytoskeleton</location>
        <location evidence="2">Microtubule organizing center</location>
        <location evidence="2">Centrosome</location>
    </subcellularLocation>
</comment>
<dbReference type="Proteomes" id="UP000054007">
    <property type="component" value="Unassembled WGS sequence"/>
</dbReference>